<accession>A0A0W0ZJZ7</accession>
<reference evidence="1 2" key="1">
    <citation type="submission" date="2015-11" db="EMBL/GenBank/DDBJ databases">
        <title>Genomic analysis of 38 Legionella species identifies large and diverse effector repertoires.</title>
        <authorList>
            <person name="Burstein D."/>
            <person name="Amaro F."/>
            <person name="Zusman T."/>
            <person name="Lifshitz Z."/>
            <person name="Cohen O."/>
            <person name="Gilbert J.A."/>
            <person name="Pupko T."/>
            <person name="Shuman H.A."/>
            <person name="Segal G."/>
        </authorList>
    </citation>
    <scope>NUCLEOTIDE SEQUENCE [LARGE SCALE GENOMIC DNA]</scope>
    <source>
        <strain evidence="1 2">IMVS3376</strain>
    </source>
</reference>
<evidence type="ECO:0000313" key="1">
    <source>
        <dbReference type="EMBL" id="KTD69296.1"/>
    </source>
</evidence>
<dbReference type="EMBL" id="LNYY01000019">
    <property type="protein sequence ID" value="KTD69296.1"/>
    <property type="molecule type" value="Genomic_DNA"/>
</dbReference>
<dbReference type="STRING" id="947033.Lste_2454"/>
<dbReference type="RefSeq" id="WP_058511246.1">
    <property type="nucleotide sequence ID" value="NZ_LNYY01000019.1"/>
</dbReference>
<dbReference type="PATRIC" id="fig|947033.5.peg.2605"/>
<dbReference type="AlphaFoldDB" id="A0A0W0ZJZ7"/>
<proteinExistence type="predicted"/>
<organism evidence="1 2">
    <name type="scientific">Legionella steelei</name>
    <dbReference type="NCBI Taxonomy" id="947033"/>
    <lineage>
        <taxon>Bacteria</taxon>
        <taxon>Pseudomonadati</taxon>
        <taxon>Pseudomonadota</taxon>
        <taxon>Gammaproteobacteria</taxon>
        <taxon>Legionellales</taxon>
        <taxon>Legionellaceae</taxon>
        <taxon>Legionella</taxon>
    </lineage>
</organism>
<name>A0A0W0ZJZ7_9GAMM</name>
<comment type="caution">
    <text evidence="1">The sequence shown here is derived from an EMBL/GenBank/DDBJ whole genome shotgun (WGS) entry which is preliminary data.</text>
</comment>
<protein>
    <submittedName>
        <fullName evidence="1">Uncharacterized protein</fullName>
    </submittedName>
</protein>
<sequence>MTIARLFNEIKQRQLAANVANSASTIPTNKPVLAKLAIEIDVPVQSTDIFEAFFEQAKQAGLELLHDDKRWLRSLGYSQVNTPLLSEYITRWLDGMKQEEKTFKKQNKGRWAANTYIREALQNDK</sequence>
<dbReference type="OrthoDB" id="7069213at2"/>
<gene>
    <name evidence="1" type="ORF">Lste_2454</name>
</gene>
<dbReference type="Proteomes" id="UP000054926">
    <property type="component" value="Unassembled WGS sequence"/>
</dbReference>
<evidence type="ECO:0000313" key="2">
    <source>
        <dbReference type="Proteomes" id="UP000054926"/>
    </source>
</evidence>
<keyword evidence="2" id="KW-1185">Reference proteome</keyword>